<evidence type="ECO:0000313" key="7">
    <source>
        <dbReference type="Proteomes" id="UP000247409"/>
    </source>
</evidence>
<comment type="subcellular location">
    <subcellularLocation>
        <location evidence="1">Membrane</location>
        <topology evidence="1">Multi-pass membrane protein</topology>
    </subcellularLocation>
</comment>
<comment type="caution">
    <text evidence="6">The sequence shown here is derived from an EMBL/GenBank/DDBJ whole genome shotgun (WGS) entry which is preliminary data.</text>
</comment>
<dbReference type="PANTHER" id="PTHR10671">
    <property type="entry name" value="EPITHELIAL MEMBRANE PROTEIN-RELATED"/>
    <property type="match status" value="1"/>
</dbReference>
<dbReference type="InterPro" id="IPR004031">
    <property type="entry name" value="PMP22/EMP/MP20/Claudin"/>
</dbReference>
<dbReference type="Proteomes" id="UP000247409">
    <property type="component" value="Unassembled WGS sequence"/>
</dbReference>
<keyword evidence="4 5" id="KW-0472">Membrane</keyword>
<keyword evidence="3 5" id="KW-1133">Transmembrane helix</keyword>
<dbReference type="Pfam" id="PF13903">
    <property type="entry name" value="Claudin_2"/>
    <property type="match status" value="1"/>
</dbReference>
<name>A0A2V3ITH6_9FLOR</name>
<dbReference type="EMBL" id="NBIV01000061">
    <property type="protein sequence ID" value="PXF45414.1"/>
    <property type="molecule type" value="Genomic_DNA"/>
</dbReference>
<accession>A0A2V3ITH6</accession>
<feature type="transmembrane region" description="Helical" evidence="5">
    <location>
        <begin position="132"/>
        <end position="152"/>
    </location>
</feature>
<gene>
    <name evidence="6" type="ORF">BWQ96_04829</name>
</gene>
<keyword evidence="7" id="KW-1185">Reference proteome</keyword>
<organism evidence="6 7">
    <name type="scientific">Gracilariopsis chorda</name>
    <dbReference type="NCBI Taxonomy" id="448386"/>
    <lineage>
        <taxon>Eukaryota</taxon>
        <taxon>Rhodophyta</taxon>
        <taxon>Florideophyceae</taxon>
        <taxon>Rhodymeniophycidae</taxon>
        <taxon>Gracilariales</taxon>
        <taxon>Gracilariaceae</taxon>
        <taxon>Gracilariopsis</taxon>
    </lineage>
</organism>
<proteinExistence type="predicted"/>
<dbReference type="GO" id="GO:0005886">
    <property type="term" value="C:plasma membrane"/>
    <property type="evidence" value="ECO:0007669"/>
    <property type="project" value="TreeGrafter"/>
</dbReference>
<feature type="transmembrane region" description="Helical" evidence="5">
    <location>
        <begin position="158"/>
        <end position="181"/>
    </location>
</feature>
<dbReference type="InterPro" id="IPR050579">
    <property type="entry name" value="PMP-22/EMP/MP20-like"/>
</dbReference>
<evidence type="ECO:0000256" key="1">
    <source>
        <dbReference type="ARBA" id="ARBA00004141"/>
    </source>
</evidence>
<dbReference type="Gene3D" id="1.20.140.150">
    <property type="match status" value="1"/>
</dbReference>
<sequence>MVKLYPIVGAFLSLVSLVLLAVGVATNSWIVLDQIDGRLNPRMINTKLSAAELRVGLPNDLTKITYSVSTVGLWIGCHKEHKGAVTCAYVGFRCFSDVCWIRKTTASTSRTCLEQSIQSIVNCTAYQAVRGLLILALLALVIGLSIQVVSLVSINRSLAMLAGVILFVAGLLTMTAFAVFYSENWAKTSLSSIGHLGYSFKLVIASWPICLFAAVLSCVAASMGLRHKDVSDYSASNY</sequence>
<dbReference type="PANTHER" id="PTHR10671:SF108">
    <property type="entry name" value="CLAUDIN FAMILY PROTEIN-RELATED"/>
    <property type="match status" value="1"/>
</dbReference>
<dbReference type="OrthoDB" id="10503131at2759"/>
<protein>
    <submittedName>
        <fullName evidence="6">Uncharacterized protein</fullName>
    </submittedName>
</protein>
<dbReference type="AlphaFoldDB" id="A0A2V3ITH6"/>
<feature type="transmembrane region" description="Helical" evidence="5">
    <location>
        <begin position="6"/>
        <end position="32"/>
    </location>
</feature>
<keyword evidence="2 5" id="KW-0812">Transmembrane</keyword>
<reference evidence="6 7" key="1">
    <citation type="journal article" date="2018" name="Mol. Biol. Evol.">
        <title>Analysis of the draft genome of the red seaweed Gracilariopsis chorda provides insights into genome size evolution in Rhodophyta.</title>
        <authorList>
            <person name="Lee J."/>
            <person name="Yang E.C."/>
            <person name="Graf L."/>
            <person name="Yang J.H."/>
            <person name="Qiu H."/>
            <person name="Zel Zion U."/>
            <person name="Chan C.X."/>
            <person name="Stephens T.G."/>
            <person name="Weber A.P.M."/>
            <person name="Boo G.H."/>
            <person name="Boo S.M."/>
            <person name="Kim K.M."/>
            <person name="Shin Y."/>
            <person name="Jung M."/>
            <person name="Lee S.J."/>
            <person name="Yim H.S."/>
            <person name="Lee J.H."/>
            <person name="Bhattacharya D."/>
            <person name="Yoon H.S."/>
        </authorList>
    </citation>
    <scope>NUCLEOTIDE SEQUENCE [LARGE SCALE GENOMIC DNA]</scope>
    <source>
        <strain evidence="6 7">SKKU-2015</strain>
        <tissue evidence="6">Whole body</tissue>
    </source>
</reference>
<evidence type="ECO:0000256" key="4">
    <source>
        <dbReference type="ARBA" id="ARBA00023136"/>
    </source>
</evidence>
<evidence type="ECO:0000313" key="6">
    <source>
        <dbReference type="EMBL" id="PXF45414.1"/>
    </source>
</evidence>
<evidence type="ECO:0000256" key="2">
    <source>
        <dbReference type="ARBA" id="ARBA00022692"/>
    </source>
</evidence>
<feature type="transmembrane region" description="Helical" evidence="5">
    <location>
        <begin position="202"/>
        <end position="225"/>
    </location>
</feature>
<evidence type="ECO:0000256" key="3">
    <source>
        <dbReference type="ARBA" id="ARBA00022989"/>
    </source>
</evidence>
<evidence type="ECO:0000256" key="5">
    <source>
        <dbReference type="SAM" id="Phobius"/>
    </source>
</evidence>